<comment type="caution">
    <text evidence="2">The sequence shown here is derived from an EMBL/GenBank/DDBJ whole genome shotgun (WGS) entry which is preliminary data.</text>
</comment>
<dbReference type="OrthoDB" id="5958230at2759"/>
<accession>A0A2B4R4W2</accession>
<evidence type="ECO:0000313" key="2">
    <source>
        <dbReference type="EMBL" id="PFX12671.1"/>
    </source>
</evidence>
<evidence type="ECO:0000313" key="3">
    <source>
        <dbReference type="Proteomes" id="UP000225706"/>
    </source>
</evidence>
<gene>
    <name evidence="2" type="ORF">AWC38_SpisGene23331</name>
</gene>
<dbReference type="EMBL" id="LSMT01001237">
    <property type="protein sequence ID" value="PFX12671.1"/>
    <property type="molecule type" value="Genomic_DNA"/>
</dbReference>
<name>A0A2B4R4W2_STYPI</name>
<keyword evidence="3" id="KW-1185">Reference proteome</keyword>
<organism evidence="2 3">
    <name type="scientific">Stylophora pistillata</name>
    <name type="common">Smooth cauliflower coral</name>
    <dbReference type="NCBI Taxonomy" id="50429"/>
    <lineage>
        <taxon>Eukaryota</taxon>
        <taxon>Metazoa</taxon>
        <taxon>Cnidaria</taxon>
        <taxon>Anthozoa</taxon>
        <taxon>Hexacorallia</taxon>
        <taxon>Scleractinia</taxon>
        <taxon>Astrocoeniina</taxon>
        <taxon>Pocilloporidae</taxon>
        <taxon>Stylophora</taxon>
    </lineage>
</organism>
<dbReference type="Proteomes" id="UP000225706">
    <property type="component" value="Unassembled WGS sequence"/>
</dbReference>
<dbReference type="AlphaFoldDB" id="A0A2B4R4W2"/>
<sequence>MFEVDSGEQQPIHQQKNDEIEPPQGKNITAERFDDLIEENDIHWMKNIIKEYGFERHPKEFKWTKQPTFKGSLGKKCFEKAALKAQDFFLRISKKAKEKSPWKRLQETTKDNLLKVTAARYLLVTYILWFVSAKKLTACEETRDSYTDIPQSWKIPEGGVCFPKPYGSATYKSDYDVGLIGKDAGTVTTKFNDYFKEKFDQPSELVFDTNVYAYTLEFAMPAMFTGLPHLFDFSLNYLERVMWYKMQELASAYYKVFKYDENFFNKMKSGAIETIGDEVALKMLKHWLKTFQDMNEEIKLRKEGHKTLADFRHGHNQKYQYYLQSMSTRGGYTIRSTDNLAKALLYAAEAYHTRGAIRHVVQGIQMNAISTCQYYTPLSTYDLWVSMIENWGEAIKEYQHCGKEISTAKCLMKMSKYLSRMFHAMRVIQRARLPKEARIGLLDFGTIGDPEYVTNLLLQYKRSGKELSRVAYEFVELFLRRFKCKDDVKPPPKNFPRECLEKIQAKVNEYNIILASKVNKIETLTAQLSL</sequence>
<feature type="region of interest" description="Disordered" evidence="1">
    <location>
        <begin position="1"/>
        <end position="25"/>
    </location>
</feature>
<evidence type="ECO:0000256" key="1">
    <source>
        <dbReference type="SAM" id="MobiDB-lite"/>
    </source>
</evidence>
<protein>
    <submittedName>
        <fullName evidence="2">Uncharacterized protein</fullName>
    </submittedName>
</protein>
<reference evidence="3" key="1">
    <citation type="journal article" date="2017" name="bioRxiv">
        <title>Comparative analysis of the genomes of Stylophora pistillata and Acropora digitifera provides evidence for extensive differences between species of corals.</title>
        <authorList>
            <person name="Voolstra C.R."/>
            <person name="Li Y."/>
            <person name="Liew Y.J."/>
            <person name="Baumgarten S."/>
            <person name="Zoccola D."/>
            <person name="Flot J.-F."/>
            <person name="Tambutte S."/>
            <person name="Allemand D."/>
            <person name="Aranda M."/>
        </authorList>
    </citation>
    <scope>NUCLEOTIDE SEQUENCE [LARGE SCALE GENOMIC DNA]</scope>
</reference>
<proteinExistence type="predicted"/>